<proteinExistence type="predicted"/>
<dbReference type="EMBL" id="MU826355">
    <property type="protein sequence ID" value="KAJ7379988.1"/>
    <property type="molecule type" value="Genomic_DNA"/>
</dbReference>
<accession>A0A9W9ZGC4</accession>
<dbReference type="Proteomes" id="UP001163046">
    <property type="component" value="Unassembled WGS sequence"/>
</dbReference>
<reference evidence="1" key="1">
    <citation type="submission" date="2023-01" db="EMBL/GenBank/DDBJ databases">
        <title>Genome assembly of the deep-sea coral Lophelia pertusa.</title>
        <authorList>
            <person name="Herrera S."/>
            <person name="Cordes E."/>
        </authorList>
    </citation>
    <scope>NUCLEOTIDE SEQUENCE</scope>
    <source>
        <strain evidence="1">USNM1676648</strain>
        <tissue evidence="1">Polyp</tissue>
    </source>
</reference>
<dbReference type="AlphaFoldDB" id="A0A9W9ZGC4"/>
<protein>
    <submittedName>
        <fullName evidence="1">Uncharacterized protein</fullName>
    </submittedName>
</protein>
<comment type="caution">
    <text evidence="1">The sequence shown here is derived from an EMBL/GenBank/DDBJ whole genome shotgun (WGS) entry which is preliminary data.</text>
</comment>
<keyword evidence="2" id="KW-1185">Reference proteome</keyword>
<gene>
    <name evidence="1" type="ORF">OS493_012750</name>
</gene>
<evidence type="ECO:0000313" key="1">
    <source>
        <dbReference type="EMBL" id="KAJ7379988.1"/>
    </source>
</evidence>
<evidence type="ECO:0000313" key="2">
    <source>
        <dbReference type="Proteomes" id="UP001163046"/>
    </source>
</evidence>
<name>A0A9W9ZGC4_9CNID</name>
<organism evidence="1 2">
    <name type="scientific">Desmophyllum pertusum</name>
    <dbReference type="NCBI Taxonomy" id="174260"/>
    <lineage>
        <taxon>Eukaryota</taxon>
        <taxon>Metazoa</taxon>
        <taxon>Cnidaria</taxon>
        <taxon>Anthozoa</taxon>
        <taxon>Hexacorallia</taxon>
        <taxon>Scleractinia</taxon>
        <taxon>Caryophylliina</taxon>
        <taxon>Caryophylliidae</taxon>
        <taxon>Desmophyllum</taxon>
    </lineage>
</organism>
<sequence>MVTRANGNPLFPGEMIWRTTTALNKHKLDGKHIQARRFLTYQQRVLLFNAFATSAMCQANVPVLDVIH</sequence>